<name>A0A2P8D9A9_9ACTN</name>
<keyword evidence="1" id="KW-0805">Transcription regulation</keyword>
<dbReference type="Gene3D" id="3.30.450.40">
    <property type="match status" value="1"/>
</dbReference>
<dbReference type="Gene3D" id="1.10.10.10">
    <property type="entry name" value="Winged helix-like DNA-binding domain superfamily/Winged helix DNA-binding domain"/>
    <property type="match status" value="1"/>
</dbReference>
<dbReference type="PIRSF" id="PIRSF036625">
    <property type="entry name" value="GAF_ANTAR"/>
    <property type="match status" value="1"/>
</dbReference>
<dbReference type="InterPro" id="IPR029016">
    <property type="entry name" value="GAF-like_dom_sf"/>
</dbReference>
<keyword evidence="5" id="KW-1185">Reference proteome</keyword>
<organism evidence="4 5">
    <name type="scientific">Murinocardiopsis flavida</name>
    <dbReference type="NCBI Taxonomy" id="645275"/>
    <lineage>
        <taxon>Bacteria</taxon>
        <taxon>Bacillati</taxon>
        <taxon>Actinomycetota</taxon>
        <taxon>Actinomycetes</taxon>
        <taxon>Streptosporangiales</taxon>
        <taxon>Nocardiopsidaceae</taxon>
        <taxon>Murinocardiopsis</taxon>
    </lineage>
</organism>
<gene>
    <name evidence="4" type="ORF">CLV63_116200</name>
</gene>
<keyword evidence="2" id="KW-0804">Transcription</keyword>
<dbReference type="Pfam" id="PF03861">
    <property type="entry name" value="ANTAR"/>
    <property type="match status" value="1"/>
</dbReference>
<dbReference type="SUPFAM" id="SSF55781">
    <property type="entry name" value="GAF domain-like"/>
    <property type="match status" value="1"/>
</dbReference>
<dbReference type="GO" id="GO:0003723">
    <property type="term" value="F:RNA binding"/>
    <property type="evidence" value="ECO:0007669"/>
    <property type="project" value="InterPro"/>
</dbReference>
<dbReference type="Proteomes" id="UP000240542">
    <property type="component" value="Unassembled WGS sequence"/>
</dbReference>
<dbReference type="EMBL" id="PYGA01000016">
    <property type="protein sequence ID" value="PSK93793.1"/>
    <property type="molecule type" value="Genomic_DNA"/>
</dbReference>
<dbReference type="InterPro" id="IPR005561">
    <property type="entry name" value="ANTAR"/>
</dbReference>
<feature type="domain" description="ANTAR" evidence="3">
    <location>
        <begin position="159"/>
        <end position="220"/>
    </location>
</feature>
<dbReference type="SUPFAM" id="SSF52172">
    <property type="entry name" value="CheY-like"/>
    <property type="match status" value="1"/>
</dbReference>
<evidence type="ECO:0000256" key="2">
    <source>
        <dbReference type="ARBA" id="ARBA00023163"/>
    </source>
</evidence>
<dbReference type="InterPro" id="IPR036388">
    <property type="entry name" value="WH-like_DNA-bd_sf"/>
</dbReference>
<evidence type="ECO:0000256" key="1">
    <source>
        <dbReference type="ARBA" id="ARBA00023015"/>
    </source>
</evidence>
<evidence type="ECO:0000313" key="5">
    <source>
        <dbReference type="Proteomes" id="UP000240542"/>
    </source>
</evidence>
<reference evidence="4 5" key="1">
    <citation type="submission" date="2018-03" db="EMBL/GenBank/DDBJ databases">
        <title>Genomic Encyclopedia of Archaeal and Bacterial Type Strains, Phase II (KMG-II): from individual species to whole genera.</title>
        <authorList>
            <person name="Goeker M."/>
        </authorList>
    </citation>
    <scope>NUCLEOTIDE SEQUENCE [LARGE SCALE GENOMIC DNA]</scope>
    <source>
        <strain evidence="4 5">DSM 45312</strain>
    </source>
</reference>
<evidence type="ECO:0000313" key="4">
    <source>
        <dbReference type="EMBL" id="PSK93793.1"/>
    </source>
</evidence>
<accession>A0A2P8D9A9</accession>
<dbReference type="AlphaFoldDB" id="A0A2P8D9A9"/>
<dbReference type="RefSeq" id="WP_106585043.1">
    <property type="nucleotide sequence ID" value="NZ_PYGA01000016.1"/>
</dbReference>
<sequence>MKPRLRTDTPESTASSPEARLDRLVSEAVAVVPGCAAALAVVWRAGAAEILVSSHPDLPLVDAVGTGTADWPVRHAWATGAPVEIADTMRPGPWPNFTRLALAAGVRSMLIVPARTDSGALTLELCGLRPGLFEDGEAHALAWGLVRQASAALRADDEADKERATAANLRNALHTRPVIDQAVGVLMHARGCGAREAFEAMSAASQQANVRLVEIARRLVADPAAIDLPGG</sequence>
<protein>
    <submittedName>
        <fullName evidence="4">ANTAR domain-containing protein</fullName>
    </submittedName>
</protein>
<evidence type="ECO:0000259" key="3">
    <source>
        <dbReference type="PROSITE" id="PS50921"/>
    </source>
</evidence>
<dbReference type="InterPro" id="IPR012074">
    <property type="entry name" value="GAF_ANTAR"/>
</dbReference>
<dbReference type="PROSITE" id="PS50921">
    <property type="entry name" value="ANTAR"/>
    <property type="match status" value="1"/>
</dbReference>
<comment type="caution">
    <text evidence="4">The sequence shown here is derived from an EMBL/GenBank/DDBJ whole genome shotgun (WGS) entry which is preliminary data.</text>
</comment>
<dbReference type="SMART" id="SM01012">
    <property type="entry name" value="ANTAR"/>
    <property type="match status" value="1"/>
</dbReference>
<proteinExistence type="predicted"/>
<dbReference type="InterPro" id="IPR011006">
    <property type="entry name" value="CheY-like_superfamily"/>
</dbReference>
<dbReference type="OrthoDB" id="4929862at2"/>